<dbReference type="AlphaFoldDB" id="A0A3B0ZKE0"/>
<evidence type="ECO:0000313" key="1">
    <source>
        <dbReference type="EMBL" id="VAW86739.1"/>
    </source>
</evidence>
<dbReference type="EMBL" id="UOFO01000098">
    <property type="protein sequence ID" value="VAW86739.1"/>
    <property type="molecule type" value="Genomic_DNA"/>
</dbReference>
<organism evidence="1">
    <name type="scientific">hydrothermal vent metagenome</name>
    <dbReference type="NCBI Taxonomy" id="652676"/>
    <lineage>
        <taxon>unclassified sequences</taxon>
        <taxon>metagenomes</taxon>
        <taxon>ecological metagenomes</taxon>
    </lineage>
</organism>
<dbReference type="GO" id="GO:0004035">
    <property type="term" value="F:alkaline phosphatase activity"/>
    <property type="evidence" value="ECO:0007669"/>
    <property type="project" value="UniProtKB-EC"/>
</dbReference>
<feature type="non-terminal residue" evidence="1">
    <location>
        <position position="1"/>
    </location>
</feature>
<reference evidence="1" key="1">
    <citation type="submission" date="2018-06" db="EMBL/GenBank/DDBJ databases">
        <authorList>
            <person name="Zhirakovskaya E."/>
        </authorList>
    </citation>
    <scope>NUCLEOTIDE SEQUENCE</scope>
</reference>
<protein>
    <submittedName>
        <fullName evidence="1">Alkaline phosphatase</fullName>
        <ecNumber evidence="1">3.1.3.1</ecNumber>
    </submittedName>
</protein>
<gene>
    <name evidence="1" type="ORF">MNBD_GAMMA16-1339</name>
</gene>
<proteinExistence type="predicted"/>
<sequence>LTNTSGTVNLGSSGYVLEIDGTDTPLSNSATFSAGTSTVKYTGTTTATNITTLPYSSVQLTPTAATTYSLTGNLIGANAITGNLSIDTNATLDVTASNFDIDIAGDWSNTGGLTAHSGTVNFNGTNQTVNGSTIFYNLTKSVAAADTLTFAANSTQTIASGGTVTLTGASGQLLTLNCSGCTPGVDHWNLAINGSAFKSIDYVDVSDADASGSDASHTPINPANSNDGGSTISWFGNAMITVMKMSAVITDPVNGGSSPKRIPGAVIEYTVVPSNSGSASPDVNTVVVTDVVDADSVAFDTTTGVSFTDGSTSSGLALGTVTYSSTAAPGPYVYDYTPSAGYDGAVTSIKVTTTGTFNYGGAPDPDFMLRYRVLIK</sequence>
<keyword evidence="1" id="KW-0378">Hydrolase</keyword>
<dbReference type="EC" id="3.1.3.1" evidence="1"/>
<name>A0A3B0ZKE0_9ZZZZ</name>
<accession>A0A3B0ZKE0</accession>